<organism evidence="1 2">
    <name type="scientific">Fibrella aquatilis</name>
    <dbReference type="NCBI Taxonomy" id="2817059"/>
    <lineage>
        <taxon>Bacteria</taxon>
        <taxon>Pseudomonadati</taxon>
        <taxon>Bacteroidota</taxon>
        <taxon>Cytophagia</taxon>
        <taxon>Cytophagales</taxon>
        <taxon>Spirosomataceae</taxon>
        <taxon>Fibrella</taxon>
    </lineage>
</organism>
<proteinExistence type="predicted"/>
<name>A0A939G8D7_9BACT</name>
<dbReference type="RefSeq" id="WP_207336485.1">
    <property type="nucleotide sequence ID" value="NZ_JAFMYU010000013.1"/>
</dbReference>
<dbReference type="EMBL" id="JAFMYU010000013">
    <property type="protein sequence ID" value="MBO0932519.1"/>
    <property type="molecule type" value="Genomic_DNA"/>
</dbReference>
<dbReference type="Proteomes" id="UP000664795">
    <property type="component" value="Unassembled WGS sequence"/>
</dbReference>
<evidence type="ECO:0000313" key="2">
    <source>
        <dbReference type="Proteomes" id="UP000664795"/>
    </source>
</evidence>
<dbReference type="AlphaFoldDB" id="A0A939G8D7"/>
<accession>A0A939G8D7</accession>
<evidence type="ECO:0000313" key="1">
    <source>
        <dbReference type="EMBL" id="MBO0932519.1"/>
    </source>
</evidence>
<keyword evidence="2" id="KW-1185">Reference proteome</keyword>
<sequence length="205" mass="22488">MKSRIPLISLCSGLVGSRSTRRSVALRYVLLLGLVTTVSLACTKSADSIDPDKQSPPPSGVGGKWSYGTFSPSSFWGTGGTYNGSAYEQSIAFNFGPNGAYEMYVMNFTTYYSCRTGAYSYFKGKAKFNEADQSISLTPTEGTQRGEYSCTPDKDFKRAAKESELQRSTFSVRYEKTTNSKGKPALRVYFGNDDQQGVIMEAGNW</sequence>
<comment type="caution">
    <text evidence="1">The sequence shown here is derived from an EMBL/GenBank/DDBJ whole genome shotgun (WGS) entry which is preliminary data.</text>
</comment>
<gene>
    <name evidence="1" type="ORF">J2I48_16015</name>
</gene>
<reference evidence="1 2" key="1">
    <citation type="submission" date="2021-03" db="EMBL/GenBank/DDBJ databases">
        <title>Fibrella sp. HMF5036 genome sequencing and assembly.</title>
        <authorList>
            <person name="Kang H."/>
            <person name="Kim H."/>
            <person name="Bae S."/>
            <person name="Joh K."/>
        </authorList>
    </citation>
    <scope>NUCLEOTIDE SEQUENCE [LARGE SCALE GENOMIC DNA]</scope>
    <source>
        <strain evidence="1 2">HMF5036</strain>
    </source>
</reference>
<protein>
    <submittedName>
        <fullName evidence="1">Uncharacterized protein</fullName>
    </submittedName>
</protein>